<evidence type="ECO:0000313" key="6">
    <source>
        <dbReference type="EMBL" id="MBB6039923.1"/>
    </source>
</evidence>
<evidence type="ECO:0000313" key="7">
    <source>
        <dbReference type="Proteomes" id="UP000548476"/>
    </source>
</evidence>
<evidence type="ECO:0000256" key="2">
    <source>
        <dbReference type="ARBA" id="ARBA00022797"/>
    </source>
</evidence>
<dbReference type="GO" id="GO:0004301">
    <property type="term" value="F:epoxide hydrolase activity"/>
    <property type="evidence" value="ECO:0007669"/>
    <property type="project" value="TreeGrafter"/>
</dbReference>
<dbReference type="Pfam" id="PF06441">
    <property type="entry name" value="EHN"/>
    <property type="match status" value="1"/>
</dbReference>
<dbReference type="InterPro" id="IPR010497">
    <property type="entry name" value="Epoxide_hydro_N"/>
</dbReference>
<dbReference type="InterPro" id="IPR000639">
    <property type="entry name" value="Epox_hydrolase-like"/>
</dbReference>
<organism evidence="6 7">
    <name type="scientific">Phytomonospora endophytica</name>
    <dbReference type="NCBI Taxonomy" id="714109"/>
    <lineage>
        <taxon>Bacteria</taxon>
        <taxon>Bacillati</taxon>
        <taxon>Actinomycetota</taxon>
        <taxon>Actinomycetes</taxon>
        <taxon>Micromonosporales</taxon>
        <taxon>Micromonosporaceae</taxon>
        <taxon>Phytomonospora</taxon>
    </lineage>
</organism>
<accession>A0A841FYV4</accession>
<comment type="similarity">
    <text evidence="1">Belongs to the peptidase S33 family.</text>
</comment>
<keyword evidence="7" id="KW-1185">Reference proteome</keyword>
<dbReference type="PIRSF" id="PIRSF001112">
    <property type="entry name" value="Epoxide_hydrolase"/>
    <property type="match status" value="1"/>
</dbReference>
<feature type="active site" description="Proton acceptor" evidence="4">
    <location>
        <position position="363"/>
    </location>
</feature>
<keyword evidence="3" id="KW-0378">Hydrolase</keyword>
<sequence>MTNTEIRRFHLDVPQAQIDDLHARLANTRWPEAAPGDDWRYGTTNGYLRELAEYWRTSYDWRAAEAELNTYPQYVTEIDGQNIHFLHVRSPRADATPLLLAHGWPGSIVEFFDTVGPLTEPEDEGEPAFHVVIPSLPGFGLSGPTREAGWNSDRVAAAFVELMGRLGYERYGVQGGDWGAFVVVEMGKIASDRVIGVHVNAATYGFIPFGEVGDEERANLTDFERASLDRLAHYHAEGNGYFQIMATRPQTVAFGLTDSPVGLLGWIVDKFREWTGPRGGEGLPEDAVARDRMLTNVMLYWLTNTAASSARMYYEGMHTESWDFKPGVAPTGVAVFAQDVAVRRYAEGGNNIVRWTEFDRGGHFAAMEVPGLLVGDVRAFFAALAA</sequence>
<dbReference type="GO" id="GO:0097176">
    <property type="term" value="P:epoxide metabolic process"/>
    <property type="evidence" value="ECO:0007669"/>
    <property type="project" value="TreeGrafter"/>
</dbReference>
<dbReference type="AlphaFoldDB" id="A0A841FYV4"/>
<feature type="active site" description="Proton donor" evidence="4">
    <location>
        <position position="313"/>
    </location>
</feature>
<dbReference type="InterPro" id="IPR029058">
    <property type="entry name" value="AB_hydrolase_fold"/>
</dbReference>
<comment type="caution">
    <text evidence="6">The sequence shown here is derived from an EMBL/GenBank/DDBJ whole genome shotgun (WGS) entry which is preliminary data.</text>
</comment>
<dbReference type="PRINTS" id="PR00412">
    <property type="entry name" value="EPOXHYDRLASE"/>
</dbReference>
<name>A0A841FYV4_9ACTN</name>
<feature type="domain" description="Epoxide hydrolase N-terminal" evidence="5">
    <location>
        <begin position="6"/>
        <end position="111"/>
    </location>
</feature>
<dbReference type="EMBL" id="JACHGT010000027">
    <property type="protein sequence ID" value="MBB6039923.1"/>
    <property type="molecule type" value="Genomic_DNA"/>
</dbReference>
<feature type="active site" description="Nucleophile" evidence="4">
    <location>
        <position position="177"/>
    </location>
</feature>
<reference evidence="6 7" key="1">
    <citation type="submission" date="2020-08" db="EMBL/GenBank/DDBJ databases">
        <title>Genomic Encyclopedia of Type Strains, Phase IV (KMG-IV): sequencing the most valuable type-strain genomes for metagenomic binning, comparative biology and taxonomic classification.</title>
        <authorList>
            <person name="Goeker M."/>
        </authorList>
    </citation>
    <scope>NUCLEOTIDE SEQUENCE [LARGE SCALE GENOMIC DNA]</scope>
    <source>
        <strain evidence="6 7">YIM 65646</strain>
    </source>
</reference>
<evidence type="ECO:0000256" key="1">
    <source>
        <dbReference type="ARBA" id="ARBA00010088"/>
    </source>
</evidence>
<evidence type="ECO:0000256" key="4">
    <source>
        <dbReference type="PIRSR" id="PIRSR001112-1"/>
    </source>
</evidence>
<dbReference type="Gene3D" id="3.40.50.1820">
    <property type="entry name" value="alpha/beta hydrolase"/>
    <property type="match status" value="1"/>
</dbReference>
<dbReference type="RefSeq" id="WP_184792998.1">
    <property type="nucleotide sequence ID" value="NZ_BONT01000103.1"/>
</dbReference>
<evidence type="ECO:0000259" key="5">
    <source>
        <dbReference type="Pfam" id="PF06441"/>
    </source>
</evidence>
<dbReference type="PANTHER" id="PTHR21661">
    <property type="entry name" value="EPOXIDE HYDROLASE 1-RELATED"/>
    <property type="match status" value="1"/>
</dbReference>
<protein>
    <submittedName>
        <fullName evidence="6">Pimeloyl-ACP methyl ester carboxylesterase</fullName>
    </submittedName>
</protein>
<gene>
    <name evidence="6" type="ORF">HNR73_007822</name>
</gene>
<keyword evidence="2" id="KW-0058">Aromatic hydrocarbons catabolism</keyword>
<dbReference type="InterPro" id="IPR016292">
    <property type="entry name" value="Epoxide_hydrolase"/>
</dbReference>
<dbReference type="Proteomes" id="UP000548476">
    <property type="component" value="Unassembled WGS sequence"/>
</dbReference>
<dbReference type="SUPFAM" id="SSF53474">
    <property type="entry name" value="alpha/beta-Hydrolases"/>
    <property type="match status" value="1"/>
</dbReference>
<evidence type="ECO:0000256" key="3">
    <source>
        <dbReference type="ARBA" id="ARBA00022801"/>
    </source>
</evidence>
<proteinExistence type="inferred from homology"/>
<dbReference type="PANTHER" id="PTHR21661:SF35">
    <property type="entry name" value="EPOXIDE HYDROLASE"/>
    <property type="match status" value="1"/>
</dbReference>